<keyword evidence="3" id="KW-1185">Reference proteome</keyword>
<dbReference type="OrthoDB" id="7279930at2"/>
<dbReference type="Proteomes" id="UP000321746">
    <property type="component" value="Unassembled WGS sequence"/>
</dbReference>
<evidence type="ECO:0000313" key="3">
    <source>
        <dbReference type="Proteomes" id="UP000321746"/>
    </source>
</evidence>
<feature type="region of interest" description="Disordered" evidence="1">
    <location>
        <begin position="57"/>
        <end position="77"/>
    </location>
</feature>
<reference evidence="2 3" key="1">
    <citation type="submission" date="2019-07" db="EMBL/GenBank/DDBJ databases">
        <title>Whole genome shotgun sequence of Acetobacter oeni NBRC 105207.</title>
        <authorList>
            <person name="Hosoyama A."/>
            <person name="Uohara A."/>
            <person name="Ohji S."/>
            <person name="Ichikawa N."/>
        </authorList>
    </citation>
    <scope>NUCLEOTIDE SEQUENCE [LARGE SCALE GENOMIC DNA]</scope>
    <source>
        <strain evidence="2 3">NBRC 105207</strain>
    </source>
</reference>
<proteinExistence type="predicted"/>
<dbReference type="AlphaFoldDB" id="A0A511XJ17"/>
<evidence type="ECO:0000313" key="2">
    <source>
        <dbReference type="EMBL" id="GEN62940.1"/>
    </source>
</evidence>
<comment type="caution">
    <text evidence="2">The sequence shown here is derived from an EMBL/GenBank/DDBJ whole genome shotgun (WGS) entry which is preliminary data.</text>
</comment>
<dbReference type="RefSeq" id="WP_146887035.1">
    <property type="nucleotide sequence ID" value="NZ_BJYG01000012.1"/>
</dbReference>
<gene>
    <name evidence="2" type="ORF">AOE01nite_11640</name>
</gene>
<accession>A0A511XJ17</accession>
<feature type="compositionally biased region" description="Polar residues" evidence="1">
    <location>
        <begin position="63"/>
        <end position="77"/>
    </location>
</feature>
<evidence type="ECO:0000256" key="1">
    <source>
        <dbReference type="SAM" id="MobiDB-lite"/>
    </source>
</evidence>
<dbReference type="EMBL" id="BJYG01000012">
    <property type="protein sequence ID" value="GEN62940.1"/>
    <property type="molecule type" value="Genomic_DNA"/>
</dbReference>
<sequence>MAIDNFPAQLQPIIQEGYLAREFGAALQSRIAFRAIADREIFPNRIGESITKTRKGLKAPVTTPMNPTQNTNFDNGLTPSTWSVEQYTLTINQYGDTIDLNVVSEGVGIADQFLANANTNGIQALQSLDRIARNTLFGGGDSGVGGYMGGNTRVSATLSASGTQVSVDDIRGFERLLNSAGQVISVAQSSGMTVTVGSNAYTLAGVSSDAVNTSTAPLGQSGKLIFSTSVSVADATAGNAVVASTAPLVLRPNNRLTTAQLVAPTGNYGSSTYIAGDTLGIQTVLAAVAALRMNNVPTIDGAYHCYLDDQQMLGLFRDGDFKYLYRGAYGSETYRAGSVVELLGVRFIPTTEAPLQASLGAGVVHRAIVCGQGALIEGDYNGALDIPDSDKALIENVDGIMMITREPLDRLKQIIAQSWYWIGGFALPTDATVNPSIIPTSTNSYLKRGVIIESL</sequence>
<protein>
    <recommendedName>
        <fullName evidence="4">DUF4043 domain-containing protein</fullName>
    </recommendedName>
</protein>
<evidence type="ECO:0008006" key="4">
    <source>
        <dbReference type="Google" id="ProtNLM"/>
    </source>
</evidence>
<name>A0A511XJ17_9PROT</name>
<organism evidence="2 3">
    <name type="scientific">Acetobacter oeni</name>
    <dbReference type="NCBI Taxonomy" id="304077"/>
    <lineage>
        <taxon>Bacteria</taxon>
        <taxon>Pseudomonadati</taxon>
        <taxon>Pseudomonadota</taxon>
        <taxon>Alphaproteobacteria</taxon>
        <taxon>Acetobacterales</taxon>
        <taxon>Acetobacteraceae</taxon>
        <taxon>Acetobacter</taxon>
    </lineage>
</organism>